<evidence type="ECO:0000256" key="13">
    <source>
        <dbReference type="ARBA" id="ARBA00049139"/>
    </source>
</evidence>
<protein>
    <recommendedName>
        <fullName evidence="14">Long-chain-fatty-acid--CoA ligase</fullName>
        <ecNumber evidence="14">6.2.1.3</ecNumber>
    </recommendedName>
</protein>
<reference evidence="17" key="3">
    <citation type="submission" date="2025-09" db="UniProtKB">
        <authorList>
            <consortium name="Ensembl"/>
        </authorList>
    </citation>
    <scope>IDENTIFICATION</scope>
</reference>
<reference evidence="17" key="2">
    <citation type="submission" date="2025-08" db="UniProtKB">
        <authorList>
            <consortium name="Ensembl"/>
        </authorList>
    </citation>
    <scope>IDENTIFICATION</scope>
</reference>
<dbReference type="GO" id="GO:0047676">
    <property type="term" value="F:arachidonate-CoA ligase activity"/>
    <property type="evidence" value="ECO:0007669"/>
    <property type="project" value="UniProtKB-EC"/>
</dbReference>
<gene>
    <name evidence="17" type="primary">ACSL1</name>
</gene>
<keyword evidence="5 14" id="KW-0067">ATP-binding</keyword>
<accession>A0A8B9ZDQ0</accession>
<evidence type="ECO:0000256" key="6">
    <source>
        <dbReference type="ARBA" id="ARBA00023098"/>
    </source>
</evidence>
<evidence type="ECO:0000256" key="7">
    <source>
        <dbReference type="ARBA" id="ARBA00024469"/>
    </source>
</evidence>
<dbReference type="GO" id="GO:0005524">
    <property type="term" value="F:ATP binding"/>
    <property type="evidence" value="ECO:0007669"/>
    <property type="project" value="UniProtKB-KW"/>
</dbReference>
<comment type="similarity">
    <text evidence="1 14">Belongs to the ATP-dependent AMP-binding enzyme family.</text>
</comment>
<keyword evidence="15" id="KW-1133">Transmembrane helix</keyword>
<dbReference type="EC" id="6.2.1.3" evidence="14"/>
<dbReference type="AlphaFoldDB" id="A0A8B9ZDQ0"/>
<keyword evidence="4 14" id="KW-0276">Fatty acid metabolism</keyword>
<dbReference type="Proteomes" id="UP000694400">
    <property type="component" value="Chromosome 4"/>
</dbReference>
<reference evidence="17" key="1">
    <citation type="submission" date="2019-08" db="EMBL/GenBank/DDBJ databases">
        <title>Three high-quality genomes provides insights into domestication of ducks.</title>
        <authorList>
            <person name="Hou Z.C."/>
            <person name="Zhu F."/>
            <person name="Yin Z.T."/>
            <person name="Zhang F."/>
        </authorList>
    </citation>
    <scope>NUCLEOTIDE SEQUENCE [LARGE SCALE GENOMIC DNA]</scope>
</reference>
<evidence type="ECO:0000256" key="4">
    <source>
        <dbReference type="ARBA" id="ARBA00022832"/>
    </source>
</evidence>
<evidence type="ECO:0000259" key="16">
    <source>
        <dbReference type="Pfam" id="PF00501"/>
    </source>
</evidence>
<keyword evidence="15" id="KW-0812">Transmembrane</keyword>
<dbReference type="InterPro" id="IPR000873">
    <property type="entry name" value="AMP-dep_synth/lig_dom"/>
</dbReference>
<dbReference type="InterPro" id="IPR020845">
    <property type="entry name" value="AMP-binding_CS"/>
</dbReference>
<keyword evidence="3 14" id="KW-0547">Nucleotide-binding</keyword>
<sequence>MQAHELFRHLRMPELGDVRQYVRTLPTNTLMGFGAFAALTTYWYATRPKALKPPCDLAMQSVEVEGGEHARRSSLLKSDELLTRYYDDVRTVYDIFQRGLHVSNNGPCLGVRKQNQPYEWISYKEVSDRAEYVGSALLHRGFKPSQIQYIGIFAQNRPEWVIIEQGCYAYSMVVVPLYDTLGTEAITYIVNKADLSLVFCDTPDKAKLLLTNVEKGETPILSTIVIMEPFGTDLVERGKKCGVEIFSMKEIEELGRAHRQKPLPPKPEDLAVICFTSGTTGNPKGAMLSHGNIVSNASAFLKNTEKTFIPTPEDVLISFLPLAHMFERIVECVILCHGARIGFFQGDIRLLMDDLKTLQPTVFPVVPRLLNRMFDKIFGQADTSLKRWMLDFASKRKEAELRSGIVRNNSFWDKVIFRKIQASLGGRVRLMITGAAPISASVLTFLRTALGCQFYEGYGQTECTAGCSLSMPGDWTAGHVGAPMSCNIIKLVDVQEMNYLAAKGEGEVCVKGPNVFRGYLKDPEKTAEAIDKDGWLHTGDIGKWLPAFLIAVVVPDPETLRKWAKKRGLEGSYEELCKNKDVKKHILEDMVRIGKESGLKSFEQVKDIIMHTEMFSIENGLLTPTLKAKRPELRKYFQSQIDELYANTKM</sequence>
<evidence type="ECO:0000256" key="14">
    <source>
        <dbReference type="RuleBase" id="RU369030"/>
    </source>
</evidence>
<evidence type="ECO:0000256" key="11">
    <source>
        <dbReference type="ARBA" id="ARBA00024548"/>
    </source>
</evidence>
<dbReference type="GO" id="GO:0016020">
    <property type="term" value="C:membrane"/>
    <property type="evidence" value="ECO:0007669"/>
    <property type="project" value="TreeGrafter"/>
</dbReference>
<name>A0A8B9ZDQ0_ANAPL</name>
<dbReference type="PANTHER" id="PTHR43272:SF28">
    <property type="entry name" value="LONG-CHAIN-FATTY-ACID--COA LIGASE 1"/>
    <property type="match status" value="1"/>
</dbReference>
<keyword evidence="2 14" id="KW-0436">Ligase</keyword>
<evidence type="ECO:0000313" key="18">
    <source>
        <dbReference type="Proteomes" id="UP000694400"/>
    </source>
</evidence>
<dbReference type="Ensembl" id="ENSAPLT00020011537.1">
    <property type="protein sequence ID" value="ENSAPLP00020010706.1"/>
    <property type="gene ID" value="ENSAPLG00020007897.1"/>
</dbReference>
<dbReference type="PROSITE" id="PS00455">
    <property type="entry name" value="AMP_BINDING"/>
    <property type="match status" value="1"/>
</dbReference>
<dbReference type="GO" id="GO:0005783">
    <property type="term" value="C:endoplasmic reticulum"/>
    <property type="evidence" value="ECO:0007669"/>
    <property type="project" value="TreeGrafter"/>
</dbReference>
<evidence type="ECO:0000256" key="9">
    <source>
        <dbReference type="ARBA" id="ARBA00024495"/>
    </source>
</evidence>
<comment type="catalytic activity">
    <reaction evidence="7">
        <text>5-hydroxy-(6E,8Z,11Z,14Z)-eicosatetraenoate + ATP + CoA = 5-hydroxy-(6E,8Z,11Z,14Z)-eicosatetraenoyl-CoA + AMP + diphosphate</text>
        <dbReference type="Rhea" id="RHEA:52108"/>
        <dbReference type="ChEBI" id="CHEBI:30616"/>
        <dbReference type="ChEBI" id="CHEBI:33019"/>
        <dbReference type="ChEBI" id="CHEBI:57287"/>
        <dbReference type="ChEBI" id="CHEBI:65341"/>
        <dbReference type="ChEBI" id="CHEBI:136407"/>
        <dbReference type="ChEBI" id="CHEBI:456215"/>
    </reaction>
    <physiologicalReaction direction="left-to-right" evidence="7">
        <dbReference type="Rhea" id="RHEA:52109"/>
    </physiologicalReaction>
</comment>
<dbReference type="Pfam" id="PF00501">
    <property type="entry name" value="AMP-binding"/>
    <property type="match status" value="1"/>
</dbReference>
<comment type="catalytic activity">
    <reaction evidence="8">
        <text>a long-chain fatty acid + ATP + CoA = a long-chain fatty acyl-CoA + AMP + diphosphate</text>
        <dbReference type="Rhea" id="RHEA:15421"/>
        <dbReference type="ChEBI" id="CHEBI:30616"/>
        <dbReference type="ChEBI" id="CHEBI:33019"/>
        <dbReference type="ChEBI" id="CHEBI:57287"/>
        <dbReference type="ChEBI" id="CHEBI:57560"/>
        <dbReference type="ChEBI" id="CHEBI:83139"/>
        <dbReference type="ChEBI" id="CHEBI:456215"/>
        <dbReference type="EC" id="6.2.1.3"/>
    </reaction>
    <physiologicalReaction direction="left-to-right" evidence="8">
        <dbReference type="Rhea" id="RHEA:15422"/>
    </physiologicalReaction>
</comment>
<comment type="catalytic activity">
    <reaction evidence="9">
        <text>12-hydroxy-(5Z,8Z,10E,14Z)-eicosatetraenoate + ATP + CoA = 12-hydroxy-(5Z,8Z,10E,14Z)-eicosatetraenoyl-CoA + AMP + diphosphate</text>
        <dbReference type="Rhea" id="RHEA:52112"/>
        <dbReference type="ChEBI" id="CHEBI:30616"/>
        <dbReference type="ChEBI" id="CHEBI:33019"/>
        <dbReference type="ChEBI" id="CHEBI:57287"/>
        <dbReference type="ChEBI" id="CHEBI:90718"/>
        <dbReference type="ChEBI" id="CHEBI:136408"/>
        <dbReference type="ChEBI" id="CHEBI:456215"/>
    </reaction>
    <physiologicalReaction direction="left-to-right" evidence="9">
        <dbReference type="Rhea" id="RHEA:52113"/>
    </physiologicalReaction>
</comment>
<dbReference type="InterPro" id="IPR042099">
    <property type="entry name" value="ANL_N_sf"/>
</dbReference>
<evidence type="ECO:0000256" key="2">
    <source>
        <dbReference type="ARBA" id="ARBA00022598"/>
    </source>
</evidence>
<organism evidence="17 18">
    <name type="scientific">Anas platyrhynchos</name>
    <name type="common">Mallard</name>
    <name type="synonym">Anas boschas</name>
    <dbReference type="NCBI Taxonomy" id="8839"/>
    <lineage>
        <taxon>Eukaryota</taxon>
        <taxon>Metazoa</taxon>
        <taxon>Chordata</taxon>
        <taxon>Craniata</taxon>
        <taxon>Vertebrata</taxon>
        <taxon>Euteleostomi</taxon>
        <taxon>Archelosauria</taxon>
        <taxon>Archosauria</taxon>
        <taxon>Dinosauria</taxon>
        <taxon>Saurischia</taxon>
        <taxon>Theropoda</taxon>
        <taxon>Coelurosauria</taxon>
        <taxon>Aves</taxon>
        <taxon>Neognathae</taxon>
        <taxon>Galloanserae</taxon>
        <taxon>Anseriformes</taxon>
        <taxon>Anatidae</taxon>
        <taxon>Anatinae</taxon>
        <taxon>Anas</taxon>
    </lineage>
</organism>
<dbReference type="InterPro" id="IPR045311">
    <property type="entry name" value="LC-FACS_euk"/>
</dbReference>
<evidence type="ECO:0000256" key="5">
    <source>
        <dbReference type="ARBA" id="ARBA00022840"/>
    </source>
</evidence>
<proteinExistence type="inferred from homology"/>
<evidence type="ECO:0000256" key="8">
    <source>
        <dbReference type="ARBA" id="ARBA00024484"/>
    </source>
</evidence>
<keyword evidence="6 14" id="KW-0443">Lipid metabolism</keyword>
<dbReference type="CDD" id="cd05927">
    <property type="entry name" value="LC-FACS_euk"/>
    <property type="match status" value="1"/>
</dbReference>
<dbReference type="SUPFAM" id="SSF56801">
    <property type="entry name" value="Acetyl-CoA synthetase-like"/>
    <property type="match status" value="1"/>
</dbReference>
<comment type="catalytic activity">
    <reaction evidence="12">
        <text>(E)-hexadec-2-enoate + ATP + CoA = (2E)-hexadecenoyl-CoA + AMP + diphosphate</text>
        <dbReference type="Rhea" id="RHEA:36139"/>
        <dbReference type="ChEBI" id="CHEBI:30616"/>
        <dbReference type="ChEBI" id="CHEBI:33019"/>
        <dbReference type="ChEBI" id="CHEBI:57287"/>
        <dbReference type="ChEBI" id="CHEBI:61526"/>
        <dbReference type="ChEBI" id="CHEBI:72745"/>
        <dbReference type="ChEBI" id="CHEBI:456215"/>
    </reaction>
    <physiologicalReaction direction="left-to-right" evidence="12">
        <dbReference type="Rhea" id="RHEA:36140"/>
    </physiologicalReaction>
</comment>
<comment type="catalytic activity">
    <reaction evidence="11">
        <text>(5Z,8Z,11Z,14Z)-eicosatetraenoate + ATP + CoA = (5Z,8Z,11Z,14Z)-eicosatetraenoyl-CoA + AMP + diphosphate</text>
        <dbReference type="Rhea" id="RHEA:19713"/>
        <dbReference type="ChEBI" id="CHEBI:30616"/>
        <dbReference type="ChEBI" id="CHEBI:32395"/>
        <dbReference type="ChEBI" id="CHEBI:33019"/>
        <dbReference type="ChEBI" id="CHEBI:57287"/>
        <dbReference type="ChEBI" id="CHEBI:57368"/>
        <dbReference type="ChEBI" id="CHEBI:456215"/>
        <dbReference type="EC" id="6.2.1.15"/>
    </reaction>
    <physiologicalReaction direction="left-to-right" evidence="11">
        <dbReference type="Rhea" id="RHEA:19714"/>
    </physiologicalReaction>
</comment>
<evidence type="ECO:0000256" key="10">
    <source>
        <dbReference type="ARBA" id="ARBA00024532"/>
    </source>
</evidence>
<feature type="domain" description="AMP-dependent synthetase/ligase" evidence="16">
    <location>
        <begin position="116"/>
        <end position="520"/>
    </location>
</feature>
<dbReference type="PANTHER" id="PTHR43272">
    <property type="entry name" value="LONG-CHAIN-FATTY-ACID--COA LIGASE"/>
    <property type="match status" value="1"/>
</dbReference>
<dbReference type="Gene3D" id="3.40.50.12780">
    <property type="entry name" value="N-terminal domain of ligase-like"/>
    <property type="match status" value="1"/>
</dbReference>
<evidence type="ECO:0000256" key="1">
    <source>
        <dbReference type="ARBA" id="ARBA00006432"/>
    </source>
</evidence>
<feature type="transmembrane region" description="Helical" evidence="15">
    <location>
        <begin position="21"/>
        <end position="45"/>
    </location>
</feature>
<comment type="catalytic activity">
    <reaction evidence="13">
        <text>hexadecanoate + ATP + CoA = hexadecanoyl-CoA + AMP + diphosphate</text>
        <dbReference type="Rhea" id="RHEA:30751"/>
        <dbReference type="ChEBI" id="CHEBI:7896"/>
        <dbReference type="ChEBI" id="CHEBI:30616"/>
        <dbReference type="ChEBI" id="CHEBI:33019"/>
        <dbReference type="ChEBI" id="CHEBI:57287"/>
        <dbReference type="ChEBI" id="CHEBI:57379"/>
        <dbReference type="ChEBI" id="CHEBI:456215"/>
    </reaction>
    <physiologicalReaction direction="left-to-right" evidence="13">
        <dbReference type="Rhea" id="RHEA:30752"/>
    </physiologicalReaction>
</comment>
<evidence type="ECO:0000256" key="15">
    <source>
        <dbReference type="SAM" id="Phobius"/>
    </source>
</evidence>
<comment type="catalytic activity">
    <reaction evidence="10">
        <text>15-hydroxy-(5Z,8Z,11Z,13E)-eicosatetraenoate + ATP + CoA = 15-hydroxy-(5Z,8Z,11Z,13E)-eicosatetraenoyl-CoA + AMP + diphosphate</text>
        <dbReference type="Rhea" id="RHEA:52116"/>
        <dbReference type="ChEBI" id="CHEBI:30616"/>
        <dbReference type="ChEBI" id="CHEBI:33019"/>
        <dbReference type="ChEBI" id="CHEBI:57287"/>
        <dbReference type="ChEBI" id="CHEBI:78832"/>
        <dbReference type="ChEBI" id="CHEBI:136409"/>
        <dbReference type="ChEBI" id="CHEBI:456215"/>
    </reaction>
    <physiologicalReaction direction="left-to-right" evidence="10">
        <dbReference type="Rhea" id="RHEA:52117"/>
    </physiologicalReaction>
</comment>
<evidence type="ECO:0000256" key="12">
    <source>
        <dbReference type="ARBA" id="ARBA00024565"/>
    </source>
</evidence>
<comment type="function">
    <text evidence="14">Catalyzes the conversion of long-chain fatty acids to their active form acyl-CoAs for both synthesis of cellular lipids, and degradation via beta-oxidation.</text>
</comment>
<evidence type="ECO:0000256" key="3">
    <source>
        <dbReference type="ARBA" id="ARBA00022741"/>
    </source>
</evidence>
<keyword evidence="15" id="KW-0472">Membrane</keyword>
<evidence type="ECO:0000313" key="17">
    <source>
        <dbReference type="Ensembl" id="ENSAPLP00020010706.1"/>
    </source>
</evidence>